<dbReference type="AlphaFoldDB" id="A0AAV3XTH5"/>
<organism evidence="2 3">
    <name type="scientific">Microseira wollei NIES-4236</name>
    <dbReference type="NCBI Taxonomy" id="2530354"/>
    <lineage>
        <taxon>Bacteria</taxon>
        <taxon>Bacillati</taxon>
        <taxon>Cyanobacteriota</taxon>
        <taxon>Cyanophyceae</taxon>
        <taxon>Oscillatoriophycideae</taxon>
        <taxon>Aerosakkonematales</taxon>
        <taxon>Aerosakkonemataceae</taxon>
        <taxon>Microseira</taxon>
    </lineage>
</organism>
<dbReference type="Pfam" id="PF20694">
    <property type="entry name" value="TRADD-like_N"/>
    <property type="match status" value="1"/>
</dbReference>
<dbReference type="EMBL" id="BLAY01000305">
    <property type="protein sequence ID" value="GET44197.1"/>
    <property type="molecule type" value="Genomic_DNA"/>
</dbReference>
<evidence type="ECO:0000259" key="1">
    <source>
        <dbReference type="Pfam" id="PF20694"/>
    </source>
</evidence>
<dbReference type="InterPro" id="IPR049341">
    <property type="entry name" value="TRADD-like_N"/>
</dbReference>
<dbReference type="InterPro" id="IPR014951">
    <property type="entry name" value="DUF1822"/>
</dbReference>
<sequence length="352" mass="39775">MASLRASKQGLARIQQARKQKGWTIEDEQWLLEASKILYPEQDWQPGCYAPGCSESSFKRFLAGKLIRPAVFKAFCQVLELNWEEVVERIAIWETKPDPVDLKQLSPNLLLLETRQSYQTQLILKLNTNFDRLDEQLLKAIVEFIIQLSEDSSLTIRKVGKGCVLLLFEGSQAGCDRIETLFRTGQLTEILGIPVLSVHVEPLPDLSRSEILQQLRQELENLFNADWQPPERLLASSNVRSSTDTSTLENSIRRAKEINLGSGKAVVLVIQITPESEDEVEVNIWVYPTRNTIHLHGGMQAMVLDEFGEIVPDLQAQAGNTQDSIQLPFSVEPGEPFGVRIILGDFIVTEYF</sequence>
<proteinExistence type="predicted"/>
<gene>
    <name evidence="2" type="ORF">MiSe_90230</name>
</gene>
<evidence type="ECO:0000313" key="2">
    <source>
        <dbReference type="EMBL" id="GET44197.1"/>
    </source>
</evidence>
<feature type="domain" description="TRADD-like N-terminal" evidence="1">
    <location>
        <begin position="147"/>
        <end position="198"/>
    </location>
</feature>
<evidence type="ECO:0000313" key="3">
    <source>
        <dbReference type="Proteomes" id="UP001050975"/>
    </source>
</evidence>
<dbReference type="RefSeq" id="WP_226593801.1">
    <property type="nucleotide sequence ID" value="NZ_BLAY01000305.1"/>
</dbReference>
<comment type="caution">
    <text evidence="2">The sequence shown here is derived from an EMBL/GenBank/DDBJ whole genome shotgun (WGS) entry which is preliminary data.</text>
</comment>
<keyword evidence="3" id="KW-1185">Reference proteome</keyword>
<reference evidence="2" key="1">
    <citation type="submission" date="2019-10" db="EMBL/GenBank/DDBJ databases">
        <title>Draft genome sequece of Microseira wollei NIES-4236.</title>
        <authorList>
            <person name="Yamaguchi H."/>
            <person name="Suzuki S."/>
            <person name="Kawachi M."/>
        </authorList>
    </citation>
    <scope>NUCLEOTIDE SEQUENCE</scope>
    <source>
        <strain evidence="2">NIES-4236</strain>
    </source>
</reference>
<name>A0AAV3XTH5_9CYAN</name>
<dbReference type="Proteomes" id="UP001050975">
    <property type="component" value="Unassembled WGS sequence"/>
</dbReference>
<protein>
    <recommendedName>
        <fullName evidence="1">TRADD-like N-terminal domain-containing protein</fullName>
    </recommendedName>
</protein>
<dbReference type="Pfam" id="PF08852">
    <property type="entry name" value="DUF1822"/>
    <property type="match status" value="1"/>
</dbReference>
<accession>A0AAV3XTH5</accession>